<proteinExistence type="predicted"/>
<dbReference type="EMBL" id="DYWT01000050">
    <property type="protein sequence ID" value="HJF30727.1"/>
    <property type="molecule type" value="Genomic_DNA"/>
</dbReference>
<evidence type="ECO:0000313" key="1">
    <source>
        <dbReference type="EMBL" id="HJF30727.1"/>
    </source>
</evidence>
<reference evidence="1" key="2">
    <citation type="submission" date="2021-09" db="EMBL/GenBank/DDBJ databases">
        <authorList>
            <person name="Gilroy R."/>
        </authorList>
    </citation>
    <scope>NUCLEOTIDE SEQUENCE</scope>
    <source>
        <strain evidence="1">CHK171-7178</strain>
    </source>
</reference>
<organism evidence="1 2">
    <name type="scientific">Sporosarcina psychrophila</name>
    <name type="common">Bacillus psychrophilus</name>
    <dbReference type="NCBI Taxonomy" id="1476"/>
    <lineage>
        <taxon>Bacteria</taxon>
        <taxon>Bacillati</taxon>
        <taxon>Bacillota</taxon>
        <taxon>Bacilli</taxon>
        <taxon>Bacillales</taxon>
        <taxon>Caryophanaceae</taxon>
        <taxon>Sporosarcina</taxon>
    </lineage>
</organism>
<evidence type="ECO:0000313" key="2">
    <source>
        <dbReference type="Proteomes" id="UP000698173"/>
    </source>
</evidence>
<dbReference type="Gene3D" id="1.20.120.330">
    <property type="entry name" value="Nucleotidyltransferases domain 2"/>
    <property type="match status" value="1"/>
</dbReference>
<accession>A0A921FXN5</accession>
<gene>
    <name evidence="1" type="ORF">K8V56_02970</name>
</gene>
<dbReference type="AlphaFoldDB" id="A0A921FXN5"/>
<dbReference type="Proteomes" id="UP000698173">
    <property type="component" value="Unassembled WGS sequence"/>
</dbReference>
<comment type="caution">
    <text evidence="1">The sequence shown here is derived from an EMBL/GenBank/DDBJ whole genome shotgun (WGS) entry which is preliminary data.</text>
</comment>
<sequence length="157" mass="19102">MRNIEVFFDTSEMLEDIIDKSMTLSYELTPEIIELWRSKFFAYLHEVYRRVMRNEIYYALQCLDNIRFSIVKAWYMEAELQPNLFGDWAKVEGERSPLKDWQLQLLRSWNASRDPLEIMQILKRIIPEFKRLHKSLCEQVGMKENEEWVEKVLNKVF</sequence>
<name>A0A921FXN5_SPOPS</name>
<protein>
    <submittedName>
        <fullName evidence="1">Uncharacterized protein</fullName>
    </submittedName>
</protein>
<reference evidence="1" key="1">
    <citation type="journal article" date="2021" name="PeerJ">
        <title>Extensive microbial diversity within the chicken gut microbiome revealed by metagenomics and culture.</title>
        <authorList>
            <person name="Gilroy R."/>
            <person name="Ravi A."/>
            <person name="Getino M."/>
            <person name="Pursley I."/>
            <person name="Horton D.L."/>
            <person name="Alikhan N.F."/>
            <person name="Baker D."/>
            <person name="Gharbi K."/>
            <person name="Hall N."/>
            <person name="Watson M."/>
            <person name="Adriaenssens E.M."/>
            <person name="Foster-Nyarko E."/>
            <person name="Jarju S."/>
            <person name="Secka A."/>
            <person name="Antonio M."/>
            <person name="Oren A."/>
            <person name="Chaudhuri R.R."/>
            <person name="La Ragione R."/>
            <person name="Hildebrand F."/>
            <person name="Pallen M.J."/>
        </authorList>
    </citation>
    <scope>NUCLEOTIDE SEQUENCE</scope>
    <source>
        <strain evidence="1">CHK171-7178</strain>
    </source>
</reference>